<organism evidence="1 2">
    <name type="scientific">Lacrimispora defluvii</name>
    <dbReference type="NCBI Taxonomy" id="2719233"/>
    <lineage>
        <taxon>Bacteria</taxon>
        <taxon>Bacillati</taxon>
        <taxon>Bacillota</taxon>
        <taxon>Clostridia</taxon>
        <taxon>Lachnospirales</taxon>
        <taxon>Lachnospiraceae</taxon>
        <taxon>Lacrimispora</taxon>
    </lineage>
</organism>
<accession>A0ABX1W048</accession>
<dbReference type="Proteomes" id="UP000539052">
    <property type="component" value="Unassembled WGS sequence"/>
</dbReference>
<gene>
    <name evidence="1" type="ORF">G9470_20180</name>
</gene>
<proteinExistence type="predicted"/>
<evidence type="ECO:0000313" key="2">
    <source>
        <dbReference type="Proteomes" id="UP000539052"/>
    </source>
</evidence>
<comment type="caution">
    <text evidence="1">The sequence shown here is derived from an EMBL/GenBank/DDBJ whole genome shotgun (WGS) entry which is preliminary data.</text>
</comment>
<name>A0ABX1W048_9FIRM</name>
<evidence type="ECO:0000313" key="1">
    <source>
        <dbReference type="EMBL" id="NNJ32086.1"/>
    </source>
</evidence>
<reference evidence="1 2" key="1">
    <citation type="submission" date="2020-03" db="EMBL/GenBank/DDBJ databases">
        <title>Genome Sequence of industrial isolate, B5A.</title>
        <authorList>
            <person name="Sharma S."/>
            <person name="Patil P.B."/>
            <person name="Korpole S."/>
        </authorList>
    </citation>
    <scope>NUCLEOTIDE SEQUENCE [LARGE SCALE GENOMIC DNA]</scope>
    <source>
        <strain evidence="1 2">PI-S10-B5A</strain>
    </source>
</reference>
<keyword evidence="2" id="KW-1185">Reference proteome</keyword>
<sequence>MDHENINEKFLAYLKRNHTGEDKALQSKCLETRFHLSNRKIRDIVNALRCEGHPICSYDGGYFYAANEKEVKQSIRQLNSRIRKIAEAKNGLVKALSLYPDSSSQMQLEIWIVCEKEG</sequence>
<protein>
    <submittedName>
        <fullName evidence="1">Uncharacterized protein</fullName>
    </submittedName>
</protein>
<dbReference type="EMBL" id="JAAOXG010000045">
    <property type="protein sequence ID" value="NNJ32086.1"/>
    <property type="molecule type" value="Genomic_DNA"/>
</dbReference>
<dbReference type="RefSeq" id="WP_170823187.1">
    <property type="nucleotide sequence ID" value="NZ_JAAOXG010000045.1"/>
</dbReference>